<dbReference type="InterPro" id="IPR014825">
    <property type="entry name" value="DNA_alkylation"/>
</dbReference>
<protein>
    <submittedName>
        <fullName evidence="1">3-methyladenine DNA glycosylase AlkD</fullName>
    </submittedName>
</protein>
<dbReference type="InterPro" id="IPR016024">
    <property type="entry name" value="ARM-type_fold"/>
</dbReference>
<dbReference type="SUPFAM" id="SSF48371">
    <property type="entry name" value="ARM repeat"/>
    <property type="match status" value="1"/>
</dbReference>
<name>A0A1M4Y711_9BACT</name>
<evidence type="ECO:0000313" key="2">
    <source>
        <dbReference type="Proteomes" id="UP000184368"/>
    </source>
</evidence>
<dbReference type="OrthoDB" id="1117222at2"/>
<dbReference type="PANTHER" id="PTHR41291:SF1">
    <property type="entry name" value="DNA ALKYLATION REPAIR PROTEIN"/>
    <property type="match status" value="1"/>
</dbReference>
<keyword evidence="2" id="KW-1185">Reference proteome</keyword>
<dbReference type="Pfam" id="PF08713">
    <property type="entry name" value="DNA_alkylation"/>
    <property type="match status" value="1"/>
</dbReference>
<dbReference type="Proteomes" id="UP000184368">
    <property type="component" value="Unassembled WGS sequence"/>
</dbReference>
<proteinExistence type="predicted"/>
<dbReference type="PANTHER" id="PTHR41291">
    <property type="entry name" value="DNA ALKYLATION REPAIR PROTEIN"/>
    <property type="match status" value="1"/>
</dbReference>
<gene>
    <name evidence="1" type="ORF">SAMN05444008_104176</name>
</gene>
<dbReference type="EMBL" id="FQUO01000004">
    <property type="protein sequence ID" value="SHF01459.1"/>
    <property type="molecule type" value="Genomic_DNA"/>
</dbReference>
<dbReference type="RefSeq" id="WP_073041334.1">
    <property type="nucleotide sequence ID" value="NZ_FQUO01000004.1"/>
</dbReference>
<dbReference type="STRING" id="1302690.BUE76_15060"/>
<accession>A0A1M4Y711</accession>
<evidence type="ECO:0000313" key="1">
    <source>
        <dbReference type="EMBL" id="SHF01459.1"/>
    </source>
</evidence>
<dbReference type="CDD" id="cd06561">
    <property type="entry name" value="AlkD_like"/>
    <property type="match status" value="1"/>
</dbReference>
<sequence>MDIAALLEQLAQMGSEANRKGMARFAINTEKAWGIPVHRLRSLAKTIGKDLELSEALWQSGFHEARLLSFFVLPPAACTPQLMAERLSQINSWDLCDQACAVFATHPEALQIAMVWCQKTAEFEKRAGFSLMACAAVHQKKTADKALLPLLNIIEQHATDPRRYVYKAVNWALRQIGKRSLFLNGAAVQSAFRIREIPDKTARWIASDALRELTGTGVQLRLAGKSQVKQNASIA</sequence>
<reference evidence="1 2" key="1">
    <citation type="submission" date="2016-11" db="EMBL/GenBank/DDBJ databases">
        <authorList>
            <person name="Jaros S."/>
            <person name="Januszkiewicz K."/>
            <person name="Wedrychowicz H."/>
        </authorList>
    </citation>
    <scope>NUCLEOTIDE SEQUENCE [LARGE SCALE GENOMIC DNA]</scope>
    <source>
        <strain evidence="1 2">DSM 26897</strain>
    </source>
</reference>
<dbReference type="Gene3D" id="1.25.10.90">
    <property type="match status" value="1"/>
</dbReference>
<organism evidence="1 2">
    <name type="scientific">Cnuella takakiae</name>
    <dbReference type="NCBI Taxonomy" id="1302690"/>
    <lineage>
        <taxon>Bacteria</taxon>
        <taxon>Pseudomonadati</taxon>
        <taxon>Bacteroidota</taxon>
        <taxon>Chitinophagia</taxon>
        <taxon>Chitinophagales</taxon>
        <taxon>Chitinophagaceae</taxon>
        <taxon>Cnuella</taxon>
    </lineage>
</organism>
<dbReference type="AlphaFoldDB" id="A0A1M4Y711"/>